<dbReference type="Pfam" id="PF00271">
    <property type="entry name" value="Helicase_C"/>
    <property type="match status" value="1"/>
</dbReference>
<dbReference type="PROSITE" id="PS51194">
    <property type="entry name" value="HELICASE_CTER"/>
    <property type="match status" value="1"/>
</dbReference>
<evidence type="ECO:0000256" key="1">
    <source>
        <dbReference type="ARBA" id="ARBA00022801"/>
    </source>
</evidence>
<keyword evidence="4" id="KW-0067">ATP-binding</keyword>
<dbReference type="Gene3D" id="3.40.50.10810">
    <property type="entry name" value="Tandem AAA-ATPase domain"/>
    <property type="match status" value="1"/>
</dbReference>
<dbReference type="InterPro" id="IPR014001">
    <property type="entry name" value="Helicase_ATP-bd"/>
</dbReference>
<dbReference type="PANTHER" id="PTHR10799">
    <property type="entry name" value="SNF2/RAD54 HELICASE FAMILY"/>
    <property type="match status" value="1"/>
</dbReference>
<dbReference type="InterPro" id="IPR000330">
    <property type="entry name" value="SNF2_N"/>
</dbReference>
<feature type="domain" description="Helicase C-terminal" evidence="3">
    <location>
        <begin position="712"/>
        <end position="872"/>
    </location>
</feature>
<dbReference type="InterPro" id="IPR049730">
    <property type="entry name" value="SNF2/RAD54-like_C"/>
</dbReference>
<evidence type="ECO:0000259" key="3">
    <source>
        <dbReference type="PROSITE" id="PS51194"/>
    </source>
</evidence>
<organism evidence="4">
    <name type="scientific">Cupriavidus necator</name>
    <name type="common">Alcaligenes eutrophus</name>
    <name type="synonym">Ralstonia eutropha</name>
    <dbReference type="NCBI Taxonomy" id="106590"/>
    <lineage>
        <taxon>Bacteria</taxon>
        <taxon>Pseudomonadati</taxon>
        <taxon>Pseudomonadota</taxon>
        <taxon>Betaproteobacteria</taxon>
        <taxon>Burkholderiales</taxon>
        <taxon>Burkholderiaceae</taxon>
        <taxon>Cupriavidus</taxon>
    </lineage>
</organism>
<dbReference type="CDD" id="cd18793">
    <property type="entry name" value="SF2_C_SNF"/>
    <property type="match status" value="1"/>
</dbReference>
<dbReference type="InterPro" id="IPR022138">
    <property type="entry name" value="DUF3670"/>
</dbReference>
<dbReference type="InterPro" id="IPR001650">
    <property type="entry name" value="Helicase_C-like"/>
</dbReference>
<dbReference type="SMART" id="SM00487">
    <property type="entry name" value="DEXDc"/>
    <property type="match status" value="1"/>
</dbReference>
<dbReference type="Pfam" id="PF00176">
    <property type="entry name" value="SNF2-rel_dom"/>
    <property type="match status" value="1"/>
</dbReference>
<keyword evidence="1" id="KW-0378">Hydrolase</keyword>
<proteinExistence type="predicted"/>
<dbReference type="Pfam" id="PF12419">
    <property type="entry name" value="DUF3670"/>
    <property type="match status" value="1"/>
</dbReference>
<dbReference type="InterPro" id="IPR027417">
    <property type="entry name" value="P-loop_NTPase"/>
</dbReference>
<dbReference type="GO" id="GO:0005524">
    <property type="term" value="F:ATP binding"/>
    <property type="evidence" value="ECO:0007669"/>
    <property type="project" value="InterPro"/>
</dbReference>
<dbReference type="InterPro" id="IPR038718">
    <property type="entry name" value="SNF2-like_sf"/>
</dbReference>
<reference evidence="4" key="1">
    <citation type="submission" date="2016-09" db="EMBL/GenBank/DDBJ databases">
        <authorList>
            <person name="Capua I."/>
            <person name="De Benedictis P."/>
            <person name="Joannis T."/>
            <person name="Lombin L.H."/>
            <person name="Cattoli G."/>
        </authorList>
    </citation>
    <scope>NUCLEOTIDE SEQUENCE</scope>
    <source>
        <strain evidence="4">B9</strain>
    </source>
</reference>
<dbReference type="CDD" id="cd18012">
    <property type="entry name" value="DEXQc_arch_SWI2_SNF2"/>
    <property type="match status" value="1"/>
</dbReference>
<dbReference type="SUPFAM" id="SSF52540">
    <property type="entry name" value="P-loop containing nucleoside triphosphate hydrolases"/>
    <property type="match status" value="2"/>
</dbReference>
<protein>
    <submittedName>
        <fullName evidence="4">Helicase, superfamily II</fullName>
    </submittedName>
</protein>
<dbReference type="Gene3D" id="3.40.50.300">
    <property type="entry name" value="P-loop containing nucleotide triphosphate hydrolases"/>
    <property type="match status" value="1"/>
</dbReference>
<dbReference type="GO" id="GO:0016787">
    <property type="term" value="F:hydrolase activity"/>
    <property type="evidence" value="ECO:0007669"/>
    <property type="project" value="UniProtKB-KW"/>
</dbReference>
<dbReference type="SMART" id="SM00490">
    <property type="entry name" value="HELICc"/>
    <property type="match status" value="1"/>
</dbReference>
<feature type="domain" description="Helicase ATP-binding" evidence="2">
    <location>
        <begin position="425"/>
        <end position="590"/>
    </location>
</feature>
<keyword evidence="4" id="KW-0347">Helicase</keyword>
<keyword evidence="4" id="KW-0547">Nucleotide-binding</keyword>
<evidence type="ECO:0000259" key="2">
    <source>
        <dbReference type="PROSITE" id="PS51192"/>
    </source>
</evidence>
<dbReference type="GO" id="GO:0004386">
    <property type="term" value="F:helicase activity"/>
    <property type="evidence" value="ECO:0007669"/>
    <property type="project" value="UniProtKB-KW"/>
</dbReference>
<dbReference type="RefSeq" id="WP_340528116.1">
    <property type="nucleotide sequence ID" value="NZ_FMSH01000401.1"/>
</dbReference>
<dbReference type="AlphaFoldDB" id="A0A1K0JGQ3"/>
<sequence>MLAPHLTPGGHLLAVPEDAAPILKDETRLRLGNSFARGAGHGLLHLGAAEIGRILPPAWAWWRDFAARYVTALCATPEGGEIVVATPAAEDFDAMIADAPPMTGGEYLTPDVLATLWGEIDTALHQELASANVSLQEFLKLRHPAWNLVGRVHFNLAENRKDPEAPFAFLATYTSRLSAHGKAQHQPLSQALAEFSGARSKAQLLSLLLPVQRAAEHCAWLREMVETGEIYHPLRWTPLDAHRFLSDLSQLEAAGIVVRMPGVWQAGRPARPVVKASVGTRPPSLLGKDALLDFSMEVSLHGERLSASEVRDLLKGADGLQLIRGRWVELDKKKLGRLLERFEAMEKAAQTGLPFNEALRLLAGVSLDDSADPADRDWSQLVAGPWLADILQELRQPEGLAQISPGPELKANLRPYQQAGVRWLYLLTRLGLGACLADDMGLGKTMQVLSLLLVLKRESAEVRPSLLVAPASLLANWAAEAERFAPGLRLLVAHPSVMPAADLRALDPARLADIDLVITSFGSLLRQPVLEAIQWRVAIVDEAQAIKNPGAKQTRQVKRLQAQSRIALTGTPVENRLSDLWSIFDFTHPGLLGSDKVFANFTRRLAQAEHFGPLRTLVRPYILRRLKTDKRVIDDLPDKTELKAWCHLSPSQAALYQRAVKDLAAALEDAEDIGRKGVVLSFLMRFKQICNHPSQWLGDAAWNAEDSGKFARLRQLAEVIAAKQEKVLVFTQFRETTEPLAAFLGSIFGREGLVLHGGTPVAKRRELVKRFQEDELIPFFVLSLKAGGAGLNLTAASHVIHYDRWWNPAVENQATDRAFRIGQQRNVLVHKFICRGTIEDRIDQLIEAKQQLVKDVLEGGAELLLTEMSDHELLDLVKLDVYAAQEN</sequence>
<gene>
    <name evidence="4" type="primary">helZ</name>
    <name evidence="4" type="ORF">CNECB9_460022</name>
</gene>
<dbReference type="PROSITE" id="PS51192">
    <property type="entry name" value="HELICASE_ATP_BIND_1"/>
    <property type="match status" value="1"/>
</dbReference>
<evidence type="ECO:0000313" key="4">
    <source>
        <dbReference type="EMBL" id="SCU86710.1"/>
    </source>
</evidence>
<accession>A0A1K0JGQ3</accession>
<dbReference type="EMBL" id="FMSH01000401">
    <property type="protein sequence ID" value="SCU86710.1"/>
    <property type="molecule type" value="Genomic_DNA"/>
</dbReference>
<name>A0A1K0JGQ3_CUPNE</name>